<dbReference type="PANTHER" id="PTHR34301:SF8">
    <property type="entry name" value="ATPASE DOMAIN-CONTAINING PROTEIN"/>
    <property type="match status" value="1"/>
</dbReference>
<keyword evidence="2" id="KW-0547">Nucleotide-binding</keyword>
<gene>
    <name evidence="2" type="ORF">F8D48_00365</name>
</gene>
<dbReference type="Pfam" id="PF13191">
    <property type="entry name" value="AAA_16"/>
    <property type="match status" value="1"/>
</dbReference>
<dbReference type="GO" id="GO:0005524">
    <property type="term" value="F:ATP binding"/>
    <property type="evidence" value="ECO:0007669"/>
    <property type="project" value="UniProtKB-KW"/>
</dbReference>
<evidence type="ECO:0000313" key="2">
    <source>
        <dbReference type="EMBL" id="KAB1651520.1"/>
    </source>
</evidence>
<sequence length="369" mass="40886">MARNPFTPTFGVIPPFMAGRESLVEELKAAFDNGLGDPNLCTIVSGARGSGKTAFISLISQEAESQGWISAKTTAAEGMLEDLLQQAVRNAREFVEEDGGRRLRGLSLGQFLSLEWENVQPEEGNWRTRMSTLLDQLASYRVGLLITVDEVNVTIDEMKQLARVYQHFVTEGRQVALLMAGLPHNISQLLRDDGISFLRRARKHTLGRIPDREISDALTATIEDAGKRISPAALAAAVEATDGFPYMMQLVGFHTWAQAVAEEIDVENAATGVELARNEMADGVLAYTYLDLSAGDKRFLAAMLNEPRDVPLARVAEKMDVGSNYASQYRKRLLEQGIISEPAKGYVRFEMPVFPEYFAERYEEDESLS</sequence>
<keyword evidence="2" id="KW-0067">ATP-binding</keyword>
<dbReference type="SUPFAM" id="SSF52540">
    <property type="entry name" value="P-loop containing nucleoside triphosphate hydrolases"/>
    <property type="match status" value="1"/>
</dbReference>
<dbReference type="EMBL" id="WAJS01000001">
    <property type="protein sequence ID" value="KAB1651520.1"/>
    <property type="molecule type" value="Genomic_DNA"/>
</dbReference>
<accession>A0A7C8FQL6</accession>
<dbReference type="PANTHER" id="PTHR34301">
    <property type="entry name" value="DNA-BINDING PROTEIN-RELATED"/>
    <property type="match status" value="1"/>
</dbReference>
<dbReference type="InterPro" id="IPR027417">
    <property type="entry name" value="P-loop_NTPase"/>
</dbReference>
<evidence type="ECO:0000259" key="1">
    <source>
        <dbReference type="Pfam" id="PF13191"/>
    </source>
</evidence>
<organism evidence="2 3">
    <name type="scientific">Adlercreutzia muris</name>
    <dbReference type="NCBI Taxonomy" id="1796610"/>
    <lineage>
        <taxon>Bacteria</taxon>
        <taxon>Bacillati</taxon>
        <taxon>Actinomycetota</taxon>
        <taxon>Coriobacteriia</taxon>
        <taxon>Eggerthellales</taxon>
        <taxon>Eggerthellaceae</taxon>
        <taxon>Adlercreutzia</taxon>
    </lineage>
</organism>
<protein>
    <submittedName>
        <fullName evidence="2">ATP-binding protein</fullName>
    </submittedName>
</protein>
<evidence type="ECO:0000313" key="3">
    <source>
        <dbReference type="Proteomes" id="UP000479639"/>
    </source>
</evidence>
<proteinExistence type="predicted"/>
<dbReference type="RefSeq" id="WP_151429500.1">
    <property type="nucleotide sequence ID" value="NZ_JANJZI010000004.1"/>
</dbReference>
<comment type="caution">
    <text evidence="2">The sequence shown here is derived from an EMBL/GenBank/DDBJ whole genome shotgun (WGS) entry which is preliminary data.</text>
</comment>
<dbReference type="Proteomes" id="UP000479639">
    <property type="component" value="Unassembled WGS sequence"/>
</dbReference>
<dbReference type="AlphaFoldDB" id="A0A7C8FQL6"/>
<name>A0A7C8FQL6_9ACTN</name>
<dbReference type="InterPro" id="IPR041664">
    <property type="entry name" value="AAA_16"/>
</dbReference>
<dbReference type="Gene3D" id="3.40.50.300">
    <property type="entry name" value="P-loop containing nucleotide triphosphate hydrolases"/>
    <property type="match status" value="1"/>
</dbReference>
<feature type="domain" description="Orc1-like AAA ATPase" evidence="1">
    <location>
        <begin position="18"/>
        <end position="154"/>
    </location>
</feature>
<reference evidence="2 3" key="1">
    <citation type="submission" date="2019-09" db="EMBL/GenBank/DDBJ databases">
        <title>Whole genome shotgun sequencing (WGS) of Ellagibacter isourolithinifaciens DSM 104140(T) and Adlercreutzia muris DSM 29508(T).</title>
        <authorList>
            <person name="Stoll D.A."/>
            <person name="Danylec N."/>
            <person name="Huch M."/>
        </authorList>
    </citation>
    <scope>NUCLEOTIDE SEQUENCE [LARGE SCALE GENOMIC DNA]</scope>
    <source>
        <strain evidence="2 3">DSM 29508</strain>
    </source>
</reference>
<keyword evidence="3" id="KW-1185">Reference proteome</keyword>